<evidence type="ECO:0000256" key="1">
    <source>
        <dbReference type="SAM" id="MobiDB-lite"/>
    </source>
</evidence>
<accession>A0A813K6V6</accession>
<sequence length="493" mass="52833">MMRGLRSLNAGSPAYRRCSFFGRSHRNFCVASHDGSGRHGWRLGCWNQHRVGSYAQRDCPWIGRLKELGMSRHELDQLLVSLQVDYEASEVKAWAAGCDLLALQEVDTALREVLATGEGEGEGEVPGGGGGRSETQTSPRGENGQLLESGWHIDGRGVRVDSTVGLFLPSSSRFQVLQQAHCELRVPLAGGQGGRAGDRVRYAARDHLGLLLRDGGSGKLLVACSVHLHQPSSAGGGEQEYLDYLRPLKVMLQGILTSPEISSCGVFDIALLGDFNVAPSDFSVLTSQDVFWQGFSAVSVGPEGEPTAFRTNPCETGDFMLVQSSGDRAWSGSAQGPADFSFFETFCDDLVADASARLPLLRAQVSLSQAAECLARAMEPLQASLKAAAESHVKSPPPPPPKLMHSSASAAFVRPPPPPPPLRLPPDEAHPTVGAPPSGGLAELVAVIEHKTRPELERCREALDSLRSTPPGSRLLKKGLVTSDHRPLLFESS</sequence>
<feature type="compositionally biased region" description="Pro residues" evidence="1">
    <location>
        <begin position="414"/>
        <end position="424"/>
    </location>
</feature>
<feature type="region of interest" description="Disordered" evidence="1">
    <location>
        <begin position="388"/>
        <end position="434"/>
    </location>
</feature>
<protein>
    <recommendedName>
        <fullName evidence="4">Endonuclease/exonuclease/phosphatase domain-containing protein</fullName>
    </recommendedName>
</protein>
<evidence type="ECO:0000313" key="2">
    <source>
        <dbReference type="EMBL" id="CAE8698728.1"/>
    </source>
</evidence>
<evidence type="ECO:0008006" key="4">
    <source>
        <dbReference type="Google" id="ProtNLM"/>
    </source>
</evidence>
<dbReference type="AlphaFoldDB" id="A0A813K6V6"/>
<dbReference type="Gene3D" id="3.60.10.10">
    <property type="entry name" value="Endonuclease/exonuclease/phosphatase"/>
    <property type="match status" value="1"/>
</dbReference>
<name>A0A813K6V6_POLGL</name>
<organism evidence="2 3">
    <name type="scientific">Polarella glacialis</name>
    <name type="common">Dinoflagellate</name>
    <dbReference type="NCBI Taxonomy" id="89957"/>
    <lineage>
        <taxon>Eukaryota</taxon>
        <taxon>Sar</taxon>
        <taxon>Alveolata</taxon>
        <taxon>Dinophyceae</taxon>
        <taxon>Suessiales</taxon>
        <taxon>Suessiaceae</taxon>
        <taxon>Polarella</taxon>
    </lineage>
</organism>
<feature type="region of interest" description="Disordered" evidence="1">
    <location>
        <begin position="116"/>
        <end position="148"/>
    </location>
</feature>
<proteinExistence type="predicted"/>
<reference evidence="2" key="1">
    <citation type="submission" date="2021-02" db="EMBL/GenBank/DDBJ databases">
        <authorList>
            <person name="Dougan E. K."/>
            <person name="Rhodes N."/>
            <person name="Thang M."/>
            <person name="Chan C."/>
        </authorList>
    </citation>
    <scope>NUCLEOTIDE SEQUENCE</scope>
</reference>
<gene>
    <name evidence="2" type="ORF">PGLA2088_LOCUS30871</name>
</gene>
<evidence type="ECO:0000313" key="3">
    <source>
        <dbReference type="Proteomes" id="UP000626109"/>
    </source>
</evidence>
<dbReference type="SUPFAM" id="SSF56219">
    <property type="entry name" value="DNase I-like"/>
    <property type="match status" value="1"/>
</dbReference>
<comment type="caution">
    <text evidence="2">The sequence shown here is derived from an EMBL/GenBank/DDBJ whole genome shotgun (WGS) entry which is preliminary data.</text>
</comment>
<feature type="region of interest" description="Disordered" evidence="1">
    <location>
        <begin position="467"/>
        <end position="493"/>
    </location>
</feature>
<feature type="compositionally biased region" description="Basic and acidic residues" evidence="1">
    <location>
        <begin position="483"/>
        <end position="493"/>
    </location>
</feature>
<dbReference type="InterPro" id="IPR036691">
    <property type="entry name" value="Endo/exonu/phosph_ase_sf"/>
</dbReference>
<dbReference type="EMBL" id="CAJNNW010029040">
    <property type="protein sequence ID" value="CAE8698728.1"/>
    <property type="molecule type" value="Genomic_DNA"/>
</dbReference>
<dbReference type="Proteomes" id="UP000626109">
    <property type="component" value="Unassembled WGS sequence"/>
</dbReference>